<comment type="caution">
    <text evidence="1">The sequence shown here is derived from an EMBL/GenBank/DDBJ whole genome shotgun (WGS) entry which is preliminary data.</text>
</comment>
<name>A0ABU6K8I2_9RHOO</name>
<dbReference type="EMBL" id="JAYXHS010000003">
    <property type="protein sequence ID" value="MEC5387358.1"/>
    <property type="molecule type" value="Genomic_DNA"/>
</dbReference>
<accession>A0ABU6K8I2</accession>
<proteinExistence type="predicted"/>
<evidence type="ECO:0000313" key="1">
    <source>
        <dbReference type="EMBL" id="MEC5387358.1"/>
    </source>
</evidence>
<evidence type="ECO:0000313" key="2">
    <source>
        <dbReference type="Proteomes" id="UP001331561"/>
    </source>
</evidence>
<dbReference type="RefSeq" id="WP_327600329.1">
    <property type="nucleotide sequence ID" value="NZ_JAYXHS010000003.1"/>
</dbReference>
<organism evidence="1 2">
    <name type="scientific">Uliginosibacterium silvisoli</name>
    <dbReference type="NCBI Taxonomy" id="3114758"/>
    <lineage>
        <taxon>Bacteria</taxon>
        <taxon>Pseudomonadati</taxon>
        <taxon>Pseudomonadota</taxon>
        <taxon>Betaproteobacteria</taxon>
        <taxon>Rhodocyclales</taxon>
        <taxon>Zoogloeaceae</taxon>
        <taxon>Uliginosibacterium</taxon>
    </lineage>
</organism>
<keyword evidence="2" id="KW-1185">Reference proteome</keyword>
<sequence>MAITRKRRSGIERRCLSKAAKRMFMGMPRSVLRAVYQAECHFKQKKPL</sequence>
<gene>
    <name evidence="1" type="ORF">VVD49_16630</name>
</gene>
<protein>
    <submittedName>
        <fullName evidence="1">Uncharacterized protein</fullName>
    </submittedName>
</protein>
<reference evidence="1 2" key="1">
    <citation type="submission" date="2024-01" db="EMBL/GenBank/DDBJ databases">
        <title>Uliginosibacterium soil sp. nov.</title>
        <authorList>
            <person name="Lv Y."/>
        </authorList>
    </citation>
    <scope>NUCLEOTIDE SEQUENCE [LARGE SCALE GENOMIC DNA]</scope>
    <source>
        <strain evidence="1 2">H3</strain>
    </source>
</reference>
<dbReference type="Proteomes" id="UP001331561">
    <property type="component" value="Unassembled WGS sequence"/>
</dbReference>